<gene>
    <name evidence="1" type="ORF">HMPREF3206_00976</name>
</gene>
<name>A0A133NE60_9FUSO</name>
<comment type="caution">
    <text evidence="1">The sequence shown here is derived from an EMBL/GenBank/DDBJ whole genome shotgun (WGS) entry which is preliminary data.</text>
</comment>
<accession>A0A133NE60</accession>
<proteinExistence type="predicted"/>
<organism evidence="1 2">
    <name type="scientific">Fusobacterium equinum</name>
    <dbReference type="NCBI Taxonomy" id="134605"/>
    <lineage>
        <taxon>Bacteria</taxon>
        <taxon>Fusobacteriati</taxon>
        <taxon>Fusobacteriota</taxon>
        <taxon>Fusobacteriia</taxon>
        <taxon>Fusobacteriales</taxon>
        <taxon>Fusobacteriaceae</taxon>
        <taxon>Fusobacterium</taxon>
    </lineage>
</organism>
<dbReference type="EMBL" id="LRPX01000041">
    <property type="protein sequence ID" value="KXA14553.1"/>
    <property type="molecule type" value="Genomic_DNA"/>
</dbReference>
<reference evidence="2" key="1">
    <citation type="submission" date="2016-01" db="EMBL/GenBank/DDBJ databases">
        <authorList>
            <person name="Mitreva M."/>
            <person name="Pepin K.H."/>
            <person name="Mihindukulasuriya K.A."/>
            <person name="Fulton R."/>
            <person name="Fronick C."/>
            <person name="O'Laughlin M."/>
            <person name="Miner T."/>
            <person name="Herter B."/>
            <person name="Rosa B.A."/>
            <person name="Cordes M."/>
            <person name="Tomlinson C."/>
            <person name="Wollam A."/>
            <person name="Palsikar V.B."/>
            <person name="Mardis E.R."/>
            <person name="Wilson R.K."/>
        </authorList>
    </citation>
    <scope>NUCLEOTIDE SEQUENCE [LARGE SCALE GENOMIC DNA]</scope>
    <source>
        <strain evidence="2">CMW8396</strain>
    </source>
</reference>
<evidence type="ECO:0000313" key="2">
    <source>
        <dbReference type="Proteomes" id="UP000070617"/>
    </source>
</evidence>
<dbReference type="STRING" id="134605.HMPREF3206_00976"/>
<dbReference type="AlphaFoldDB" id="A0A133NE60"/>
<dbReference type="PATRIC" id="fig|134605.3.peg.969"/>
<keyword evidence="2" id="KW-1185">Reference proteome</keyword>
<protein>
    <submittedName>
        <fullName evidence="1">Uncharacterized protein</fullName>
    </submittedName>
</protein>
<evidence type="ECO:0000313" key="1">
    <source>
        <dbReference type="EMBL" id="KXA14553.1"/>
    </source>
</evidence>
<dbReference type="Proteomes" id="UP000070617">
    <property type="component" value="Unassembled WGS sequence"/>
</dbReference>
<sequence length="189" mass="21796">MLENKGVKMFVLSISEENLKKLEEIGKHFGNLENKIVKEALRKAIQVAKKEDVKAIYRRYSIEKGAVAGANMKTKTTNLEAVLLGNTKRNKLSGFDISKKEPGKSKDYIKTHIVKYNPQFSWKTLFWAFWKNGTPKLMFRVGKERHKITNATSVSTRNMGLQLDDEVIFDKVQQTFTEILEKRIDEVWG</sequence>